<keyword evidence="1" id="KW-0433">Leucine-rich repeat</keyword>
<dbReference type="EMBL" id="CAJNOW010000111">
    <property type="protein sequence ID" value="CAF1239022.1"/>
    <property type="molecule type" value="Genomic_DNA"/>
</dbReference>
<dbReference type="Proteomes" id="UP000676336">
    <property type="component" value="Unassembled WGS sequence"/>
</dbReference>
<evidence type="ECO:0000313" key="5">
    <source>
        <dbReference type="EMBL" id="CAF1239022.1"/>
    </source>
</evidence>
<dbReference type="PROSITE" id="PS51450">
    <property type="entry name" value="LRR"/>
    <property type="match status" value="2"/>
</dbReference>
<feature type="chain" id="PRO_5036226675" evidence="4">
    <location>
        <begin position="16"/>
        <end position="520"/>
    </location>
</feature>
<dbReference type="GO" id="GO:0031012">
    <property type="term" value="C:extracellular matrix"/>
    <property type="evidence" value="ECO:0007669"/>
    <property type="project" value="TreeGrafter"/>
</dbReference>
<organism evidence="5 9">
    <name type="scientific">Rotaria magnacalcarata</name>
    <dbReference type="NCBI Taxonomy" id="392030"/>
    <lineage>
        <taxon>Eukaryota</taxon>
        <taxon>Metazoa</taxon>
        <taxon>Spiralia</taxon>
        <taxon>Gnathifera</taxon>
        <taxon>Rotifera</taxon>
        <taxon>Eurotatoria</taxon>
        <taxon>Bdelloidea</taxon>
        <taxon>Philodinida</taxon>
        <taxon>Philodinidae</taxon>
        <taxon>Rotaria</taxon>
    </lineage>
</organism>
<dbReference type="EMBL" id="CAJOBI010006317">
    <property type="protein sequence ID" value="CAF4057157.1"/>
    <property type="molecule type" value="Genomic_DNA"/>
</dbReference>
<dbReference type="InterPro" id="IPR032675">
    <property type="entry name" value="LRR_dom_sf"/>
</dbReference>
<evidence type="ECO:0000313" key="8">
    <source>
        <dbReference type="EMBL" id="CAF4057157.1"/>
    </source>
</evidence>
<evidence type="ECO:0000313" key="9">
    <source>
        <dbReference type="Proteomes" id="UP000663834"/>
    </source>
</evidence>
<name>A0A814Z8L7_9BILA</name>
<evidence type="ECO:0000256" key="3">
    <source>
        <dbReference type="ARBA" id="ARBA00022737"/>
    </source>
</evidence>
<dbReference type="OrthoDB" id="1055097at2759"/>
<evidence type="ECO:0000256" key="2">
    <source>
        <dbReference type="ARBA" id="ARBA00022729"/>
    </source>
</evidence>
<dbReference type="Gene3D" id="3.80.10.10">
    <property type="entry name" value="Ribonuclease Inhibitor"/>
    <property type="match status" value="3"/>
</dbReference>
<dbReference type="Proteomes" id="UP000663855">
    <property type="component" value="Unassembled WGS sequence"/>
</dbReference>
<dbReference type="EMBL" id="CAJNRE010004731">
    <property type="protein sequence ID" value="CAF2038335.1"/>
    <property type="molecule type" value="Genomic_DNA"/>
</dbReference>
<reference evidence="5" key="1">
    <citation type="submission" date="2021-02" db="EMBL/GenBank/DDBJ databases">
        <authorList>
            <person name="Nowell W R."/>
        </authorList>
    </citation>
    <scope>NUCLEOTIDE SEQUENCE</scope>
</reference>
<dbReference type="PANTHER" id="PTHR24373">
    <property type="entry name" value="SLIT RELATED LEUCINE-RICH REPEAT NEURONAL PROTEIN"/>
    <property type="match status" value="1"/>
</dbReference>
<keyword evidence="3" id="KW-0677">Repeat</keyword>
<proteinExistence type="predicted"/>
<dbReference type="InterPro" id="IPR050328">
    <property type="entry name" value="Dev_Immune_Receptor"/>
</dbReference>
<feature type="signal peptide" evidence="4">
    <location>
        <begin position="1"/>
        <end position="15"/>
    </location>
</feature>
<dbReference type="InterPro" id="IPR003591">
    <property type="entry name" value="Leu-rich_rpt_typical-subtyp"/>
</dbReference>
<gene>
    <name evidence="6" type="ORF">CJN711_LOCUS26239</name>
    <name evidence="5" type="ORF">KQP761_LOCUS1698</name>
    <name evidence="7" type="ORF">MBJ925_LOCUS11032</name>
    <name evidence="8" type="ORF">SMN809_LOCUS14980</name>
</gene>
<dbReference type="Proteomes" id="UP000663824">
    <property type="component" value="Unassembled WGS sequence"/>
</dbReference>
<dbReference type="AlphaFoldDB" id="A0A814Z8L7"/>
<dbReference type="GO" id="GO:0005615">
    <property type="term" value="C:extracellular space"/>
    <property type="evidence" value="ECO:0007669"/>
    <property type="project" value="TreeGrafter"/>
</dbReference>
<dbReference type="SMART" id="SM00369">
    <property type="entry name" value="LRR_TYP"/>
    <property type="match status" value="4"/>
</dbReference>
<dbReference type="PANTHER" id="PTHR24373:SF370">
    <property type="entry name" value="FISH-LIPS, ISOFORM E"/>
    <property type="match status" value="1"/>
</dbReference>
<dbReference type="InterPro" id="IPR001611">
    <property type="entry name" value="Leu-rich_rpt"/>
</dbReference>
<dbReference type="Pfam" id="PF13855">
    <property type="entry name" value="LRR_8"/>
    <property type="match status" value="2"/>
</dbReference>
<evidence type="ECO:0000256" key="1">
    <source>
        <dbReference type="ARBA" id="ARBA00022614"/>
    </source>
</evidence>
<dbReference type="Proteomes" id="UP000663834">
    <property type="component" value="Unassembled WGS sequence"/>
</dbReference>
<accession>A0A814Z8L7</accession>
<sequence>MMFFWFVFILHLTISQEVMSPYVFSDCKHLILPARCQCYHSGYESQLRCLKSELHSLPKLPNNMRWNALDFSFNYITSVDNYVFADIYVEKIYLNANYLRRIETTAFDQIKNLKQLYINDNQLKELHPTTLISPGASLEIFDASYNPFQYLDIGQILLNLSALKELHLVACQLNDTSIYTLLKLIKNTTDEYNETIVGRRHYQLEILDLSYNNLTTICYHLFDGLYNLIELRLNYNMIRLVDNNFLRSFTRIKILNLAHNSLQHVPKLSSRSLEVLNFSSNQINYISDYFASNLHAIRLIDFDYNPNLNNTSSRAFCFLNSFSLEKLTFRSNNILSLHTFTELLCRLTNATEKRDLLDINNNINLKCNCTLIQFQKLLNKYNDLTCNQQGQDRYYISTLTSWLSNCQNDACLNIQEPTKSISCNWADAERAIYEGTCEAKLKISEKKKKNQAKLTSTIATIVNIQRSENSTDNRNFTITENSTINQTGKALESNSISMKKNIYLLLIISFTVLILQKNID</sequence>
<evidence type="ECO:0000313" key="6">
    <source>
        <dbReference type="EMBL" id="CAF1482461.1"/>
    </source>
</evidence>
<evidence type="ECO:0000313" key="7">
    <source>
        <dbReference type="EMBL" id="CAF2038335.1"/>
    </source>
</evidence>
<protein>
    <submittedName>
        <fullName evidence="5">Uncharacterized protein</fullName>
    </submittedName>
</protein>
<keyword evidence="2 4" id="KW-0732">Signal</keyword>
<evidence type="ECO:0000256" key="4">
    <source>
        <dbReference type="SAM" id="SignalP"/>
    </source>
</evidence>
<comment type="caution">
    <text evidence="5">The sequence shown here is derived from an EMBL/GenBank/DDBJ whole genome shotgun (WGS) entry which is preliminary data.</text>
</comment>
<dbReference type="EMBL" id="CAJNOV010012355">
    <property type="protein sequence ID" value="CAF1482461.1"/>
    <property type="molecule type" value="Genomic_DNA"/>
</dbReference>
<dbReference type="SUPFAM" id="SSF52058">
    <property type="entry name" value="L domain-like"/>
    <property type="match status" value="1"/>
</dbReference>